<dbReference type="PANTHER" id="PTHR43280:SF2">
    <property type="entry name" value="HTH-TYPE TRANSCRIPTIONAL REGULATOR EXSA"/>
    <property type="match status" value="1"/>
</dbReference>
<keyword evidence="3" id="KW-0804">Transcription</keyword>
<dbReference type="EMBL" id="JAHZIK010000242">
    <property type="protein sequence ID" value="MBW7454734.1"/>
    <property type="molecule type" value="Genomic_DNA"/>
</dbReference>
<keyword evidence="1" id="KW-0805">Transcription regulation</keyword>
<proteinExistence type="predicted"/>
<name>A0ABS7C1H1_9BACL</name>
<dbReference type="Proteomes" id="UP001519887">
    <property type="component" value="Unassembled WGS sequence"/>
</dbReference>
<evidence type="ECO:0000256" key="1">
    <source>
        <dbReference type="ARBA" id="ARBA00023015"/>
    </source>
</evidence>
<dbReference type="Pfam" id="PF12833">
    <property type="entry name" value="HTH_18"/>
    <property type="match status" value="1"/>
</dbReference>
<dbReference type="Gene3D" id="1.10.10.60">
    <property type="entry name" value="Homeodomain-like"/>
    <property type="match status" value="2"/>
</dbReference>
<keyword evidence="6" id="KW-1185">Reference proteome</keyword>
<dbReference type="Gene3D" id="2.60.120.10">
    <property type="entry name" value="Jelly Rolls"/>
    <property type="match status" value="1"/>
</dbReference>
<reference evidence="5 6" key="1">
    <citation type="submission" date="2021-07" db="EMBL/GenBank/DDBJ databases">
        <title>Paenibacillus radiodurans sp. nov., isolated from the southeastern edge of Tengger Desert.</title>
        <authorList>
            <person name="Zhang G."/>
        </authorList>
    </citation>
    <scope>NUCLEOTIDE SEQUENCE [LARGE SCALE GENOMIC DNA]</scope>
    <source>
        <strain evidence="5 6">CCM 7311</strain>
    </source>
</reference>
<dbReference type="SMART" id="SM00342">
    <property type="entry name" value="HTH_ARAC"/>
    <property type="match status" value="1"/>
</dbReference>
<dbReference type="InterPro" id="IPR037923">
    <property type="entry name" value="HTH-like"/>
</dbReference>
<dbReference type="InterPro" id="IPR020449">
    <property type="entry name" value="Tscrpt_reg_AraC-type_HTH"/>
</dbReference>
<gene>
    <name evidence="5" type="ORF">K0U00_11895</name>
</gene>
<feature type="domain" description="HTH araC/xylS-type" evidence="4">
    <location>
        <begin position="185"/>
        <end position="285"/>
    </location>
</feature>
<dbReference type="InterPro" id="IPR009057">
    <property type="entry name" value="Homeodomain-like_sf"/>
</dbReference>
<organism evidence="5 6">
    <name type="scientific">Paenibacillus sepulcri</name>
    <dbReference type="NCBI Taxonomy" id="359917"/>
    <lineage>
        <taxon>Bacteria</taxon>
        <taxon>Bacillati</taxon>
        <taxon>Bacillota</taxon>
        <taxon>Bacilli</taxon>
        <taxon>Bacillales</taxon>
        <taxon>Paenibacillaceae</taxon>
        <taxon>Paenibacillus</taxon>
    </lineage>
</organism>
<dbReference type="PANTHER" id="PTHR43280">
    <property type="entry name" value="ARAC-FAMILY TRANSCRIPTIONAL REGULATOR"/>
    <property type="match status" value="1"/>
</dbReference>
<dbReference type="InterPro" id="IPR003313">
    <property type="entry name" value="AraC-bd"/>
</dbReference>
<protein>
    <submittedName>
        <fullName evidence="5">AraC family transcriptional regulator</fullName>
    </submittedName>
</protein>
<dbReference type="InterPro" id="IPR018060">
    <property type="entry name" value="HTH_AraC"/>
</dbReference>
<evidence type="ECO:0000256" key="3">
    <source>
        <dbReference type="ARBA" id="ARBA00023163"/>
    </source>
</evidence>
<dbReference type="SUPFAM" id="SSF51215">
    <property type="entry name" value="Regulatory protein AraC"/>
    <property type="match status" value="1"/>
</dbReference>
<dbReference type="RefSeq" id="WP_210043987.1">
    <property type="nucleotide sequence ID" value="NZ_JBHLVU010000001.1"/>
</dbReference>
<accession>A0ABS7C1H1</accession>
<dbReference type="PROSITE" id="PS01124">
    <property type="entry name" value="HTH_ARAC_FAMILY_2"/>
    <property type="match status" value="1"/>
</dbReference>
<dbReference type="Pfam" id="PF02311">
    <property type="entry name" value="AraC_binding"/>
    <property type="match status" value="1"/>
</dbReference>
<sequence>MNFSAFHPYVYYASRYPFSRGQSSAPRICYSSSIYLVSEGSGVLLTGGEAYQAGPGSLMYVPAGQPHEWVADSIDPMVHVCCYFDWSYVERRALSDWSTPICYNPEELQTAFIGPDFPFPIPVAAAVDSLRPWIDLFQSFYKSGDYTSDRTFMRSLTTQRNFQSFIDYFLQHMLKDSHIPDPRISHMLDRMERDLLSVPPKPLEQYYSSLNMSRGHFFELFKQATGYSPVQYMNGFRIGRAMEDLLRTSLTITEIADKYHFSSVHYFSRLFHKQTGQSPREFRAAGKLNK</sequence>
<dbReference type="SUPFAM" id="SSF46689">
    <property type="entry name" value="Homeodomain-like"/>
    <property type="match status" value="1"/>
</dbReference>
<comment type="caution">
    <text evidence="5">The sequence shown here is derived from an EMBL/GenBank/DDBJ whole genome shotgun (WGS) entry which is preliminary data.</text>
</comment>
<dbReference type="PRINTS" id="PR00032">
    <property type="entry name" value="HTHARAC"/>
</dbReference>
<dbReference type="InterPro" id="IPR014710">
    <property type="entry name" value="RmlC-like_jellyroll"/>
</dbReference>
<evidence type="ECO:0000259" key="4">
    <source>
        <dbReference type="PROSITE" id="PS01124"/>
    </source>
</evidence>
<keyword evidence="2" id="KW-0238">DNA-binding</keyword>
<evidence type="ECO:0000256" key="2">
    <source>
        <dbReference type="ARBA" id="ARBA00023125"/>
    </source>
</evidence>
<evidence type="ECO:0000313" key="6">
    <source>
        <dbReference type="Proteomes" id="UP001519887"/>
    </source>
</evidence>
<evidence type="ECO:0000313" key="5">
    <source>
        <dbReference type="EMBL" id="MBW7454734.1"/>
    </source>
</evidence>